<evidence type="ECO:0000256" key="1">
    <source>
        <dbReference type="ARBA" id="ARBA00007164"/>
    </source>
</evidence>
<proteinExistence type="inferred from homology"/>
<protein>
    <submittedName>
        <fullName evidence="12">D-alanyl-D-alanine carboxypeptidase</fullName>
    </submittedName>
</protein>
<dbReference type="OrthoDB" id="9791132at2"/>
<dbReference type="PANTHER" id="PTHR21581:SF33">
    <property type="entry name" value="D-ALANYL-D-ALANINE CARBOXYPEPTIDASE DACB"/>
    <property type="match status" value="1"/>
</dbReference>
<evidence type="ECO:0000256" key="4">
    <source>
        <dbReference type="ARBA" id="ARBA00022960"/>
    </source>
</evidence>
<dbReference type="Gene3D" id="3.40.710.10">
    <property type="entry name" value="DD-peptidase/beta-lactamase superfamily"/>
    <property type="match status" value="1"/>
</dbReference>
<reference evidence="12 13" key="1">
    <citation type="submission" date="2019-11" db="EMBL/GenBank/DDBJ databases">
        <title>Bacillus lacus genome.</title>
        <authorList>
            <person name="Allen C.J."/>
            <person name="Newman J.D."/>
        </authorList>
    </citation>
    <scope>NUCLEOTIDE SEQUENCE [LARGE SCALE GENOMIC DNA]</scope>
    <source>
        <strain evidence="12 13">KCTC 33946</strain>
    </source>
</reference>
<name>A0A7X2IYM2_9BACI</name>
<evidence type="ECO:0000256" key="7">
    <source>
        <dbReference type="PIRSR" id="PIRSR618044-1"/>
    </source>
</evidence>
<keyword evidence="6" id="KW-0961">Cell wall biogenesis/degradation</keyword>
<evidence type="ECO:0000256" key="3">
    <source>
        <dbReference type="ARBA" id="ARBA00022801"/>
    </source>
</evidence>
<feature type="domain" description="Peptidase S11 D-alanyl-D-alanine carboxypeptidase A N-terminal" evidence="11">
    <location>
        <begin position="17"/>
        <end position="243"/>
    </location>
</feature>
<keyword evidence="12" id="KW-0121">Carboxypeptidase</keyword>
<keyword evidence="2" id="KW-0732">Signal</keyword>
<dbReference type="GO" id="GO:0009002">
    <property type="term" value="F:serine-type D-Ala-D-Ala carboxypeptidase activity"/>
    <property type="evidence" value="ECO:0007669"/>
    <property type="project" value="InterPro"/>
</dbReference>
<dbReference type="SUPFAM" id="SSF56601">
    <property type="entry name" value="beta-lactamase/transpeptidase-like"/>
    <property type="match status" value="1"/>
</dbReference>
<dbReference type="EMBL" id="WKKI01000010">
    <property type="protein sequence ID" value="MRX72039.1"/>
    <property type="molecule type" value="Genomic_DNA"/>
</dbReference>
<gene>
    <name evidence="12" type="ORF">GJU40_07620</name>
</gene>
<evidence type="ECO:0000256" key="8">
    <source>
        <dbReference type="PIRSR" id="PIRSR618044-2"/>
    </source>
</evidence>
<dbReference type="GO" id="GO:0006508">
    <property type="term" value="P:proteolysis"/>
    <property type="evidence" value="ECO:0007669"/>
    <property type="project" value="InterPro"/>
</dbReference>
<feature type="binding site" evidence="8">
    <location>
        <position position="213"/>
    </location>
    <ligand>
        <name>substrate</name>
    </ligand>
</feature>
<evidence type="ECO:0000259" key="11">
    <source>
        <dbReference type="Pfam" id="PF00768"/>
    </source>
</evidence>
<dbReference type="Pfam" id="PF00768">
    <property type="entry name" value="Peptidase_S11"/>
    <property type="match status" value="1"/>
</dbReference>
<keyword evidence="5" id="KW-0573">Peptidoglycan synthesis</keyword>
<keyword evidence="10" id="KW-1133">Transmembrane helix</keyword>
<comment type="similarity">
    <text evidence="1 9">Belongs to the peptidase S11 family.</text>
</comment>
<dbReference type="GO" id="GO:0009252">
    <property type="term" value="P:peptidoglycan biosynthetic process"/>
    <property type="evidence" value="ECO:0007669"/>
    <property type="project" value="UniProtKB-KW"/>
</dbReference>
<keyword evidence="10" id="KW-0812">Transmembrane</keyword>
<evidence type="ECO:0000256" key="2">
    <source>
        <dbReference type="ARBA" id="ARBA00022729"/>
    </source>
</evidence>
<feature type="active site" description="Acyl-ester intermediate" evidence="7">
    <location>
        <position position="50"/>
    </location>
</feature>
<dbReference type="PRINTS" id="PR00725">
    <property type="entry name" value="DADACBPTASE1"/>
</dbReference>
<sequence>MIHSFQPDSAAAEGLFEQPELNSEAAVLIDARSGQILYDKNSRMPMHPASITKIATAIYAIHTGELQDVVTVSKKATQAEGTSVFLEEGEQLPLKKLIQGLVINSGNDAGVAIAEHISGSVEKFSEGMNEFFKREAGIQETFFENPHGLSSPNHLTSAHDMALITQYGIRDPEFLEIFGTPQLKWDGLTWDTTLINHHKLISQSPYEGILGGKNGYVSLAGFTLVTHAERDGLGLIAVTLKAPTDRQSYQDTMKLLDYGFQFYETGLIKEGTTFHDDEGYAYRNDEDIYYTKYKNEETRQEAAGGELVIKGENGRVLVSKALTSLSEELPSEEELLTNGEAQGEKQKQLSDSHFQNVMGISFAIVILLAGAFFFQIRKI</sequence>
<dbReference type="InterPro" id="IPR001967">
    <property type="entry name" value="Peptidase_S11_N"/>
</dbReference>
<dbReference type="GO" id="GO:0008360">
    <property type="term" value="P:regulation of cell shape"/>
    <property type="evidence" value="ECO:0007669"/>
    <property type="project" value="UniProtKB-KW"/>
</dbReference>
<feature type="transmembrane region" description="Helical" evidence="10">
    <location>
        <begin position="357"/>
        <end position="376"/>
    </location>
</feature>
<organism evidence="12 13">
    <name type="scientific">Metabacillus lacus</name>
    <dbReference type="NCBI Taxonomy" id="1983721"/>
    <lineage>
        <taxon>Bacteria</taxon>
        <taxon>Bacillati</taxon>
        <taxon>Bacillota</taxon>
        <taxon>Bacilli</taxon>
        <taxon>Bacillales</taxon>
        <taxon>Bacillaceae</taxon>
        <taxon>Metabacillus</taxon>
    </lineage>
</organism>
<comment type="caution">
    <text evidence="12">The sequence shown here is derived from an EMBL/GenBank/DDBJ whole genome shotgun (WGS) entry which is preliminary data.</text>
</comment>
<keyword evidence="10" id="KW-0472">Membrane</keyword>
<keyword evidence="13" id="KW-1185">Reference proteome</keyword>
<dbReference type="AlphaFoldDB" id="A0A7X2IYM2"/>
<evidence type="ECO:0000256" key="5">
    <source>
        <dbReference type="ARBA" id="ARBA00022984"/>
    </source>
</evidence>
<evidence type="ECO:0000256" key="6">
    <source>
        <dbReference type="ARBA" id="ARBA00023316"/>
    </source>
</evidence>
<feature type="active site" description="Proton acceptor" evidence="7">
    <location>
        <position position="53"/>
    </location>
</feature>
<evidence type="ECO:0000256" key="10">
    <source>
        <dbReference type="SAM" id="Phobius"/>
    </source>
</evidence>
<evidence type="ECO:0000313" key="12">
    <source>
        <dbReference type="EMBL" id="MRX72039.1"/>
    </source>
</evidence>
<keyword evidence="4" id="KW-0133">Cell shape</keyword>
<accession>A0A7X2IYM2</accession>
<dbReference type="PANTHER" id="PTHR21581">
    <property type="entry name" value="D-ALANYL-D-ALANINE CARBOXYPEPTIDASE"/>
    <property type="match status" value="1"/>
</dbReference>
<keyword evidence="12" id="KW-0645">Protease</keyword>
<evidence type="ECO:0000313" key="13">
    <source>
        <dbReference type="Proteomes" id="UP000448867"/>
    </source>
</evidence>
<dbReference type="Proteomes" id="UP000448867">
    <property type="component" value="Unassembled WGS sequence"/>
</dbReference>
<dbReference type="InterPro" id="IPR018044">
    <property type="entry name" value="Peptidase_S11"/>
</dbReference>
<keyword evidence="3" id="KW-0378">Hydrolase</keyword>
<dbReference type="GO" id="GO:0071555">
    <property type="term" value="P:cell wall organization"/>
    <property type="evidence" value="ECO:0007669"/>
    <property type="project" value="UniProtKB-KW"/>
</dbReference>
<evidence type="ECO:0000256" key="9">
    <source>
        <dbReference type="RuleBase" id="RU004016"/>
    </source>
</evidence>
<feature type="active site" evidence="7">
    <location>
        <position position="105"/>
    </location>
</feature>
<dbReference type="InterPro" id="IPR012338">
    <property type="entry name" value="Beta-lactam/transpept-like"/>
</dbReference>